<feature type="transmembrane region" description="Helical" evidence="1">
    <location>
        <begin position="28"/>
        <end position="47"/>
    </location>
</feature>
<dbReference type="STRING" id="662367.SAMN05216167_101347"/>
<accession>A0A1I1G093</accession>
<dbReference type="OrthoDB" id="327939at2"/>
<evidence type="ECO:0000313" key="2">
    <source>
        <dbReference type="EMBL" id="SFC04726.1"/>
    </source>
</evidence>
<keyword evidence="1" id="KW-1133">Transmembrane helix</keyword>
<organism evidence="2 3">
    <name type="scientific">Spirosoma endophyticum</name>
    <dbReference type="NCBI Taxonomy" id="662367"/>
    <lineage>
        <taxon>Bacteria</taxon>
        <taxon>Pseudomonadati</taxon>
        <taxon>Bacteroidota</taxon>
        <taxon>Cytophagia</taxon>
        <taxon>Cytophagales</taxon>
        <taxon>Cytophagaceae</taxon>
        <taxon>Spirosoma</taxon>
    </lineage>
</organism>
<dbReference type="AlphaFoldDB" id="A0A1I1G093"/>
<dbReference type="PANTHER" id="PTHR36974">
    <property type="entry name" value="MEMBRANE PROTEIN-RELATED"/>
    <property type="match status" value="1"/>
</dbReference>
<feature type="transmembrane region" description="Helical" evidence="1">
    <location>
        <begin position="92"/>
        <end position="115"/>
    </location>
</feature>
<dbReference type="Proteomes" id="UP000198598">
    <property type="component" value="Unassembled WGS sequence"/>
</dbReference>
<sequence length="149" mass="16709">MAFFLGLVSIAAFLYGAGWLTHSPYLLTIQHDALLATTIMFVMIGFVHLRKPEQLTYMIANFLPNARMIILLSGIAEIILGLGLLSSETRFWAAWGLIVMLIGLFPANINVAVNNLPPPGGLPAKPWYVWSRLLFQPVYIFWIWYAALT</sequence>
<dbReference type="RefSeq" id="WP_093822727.1">
    <property type="nucleotide sequence ID" value="NZ_FOLQ01000001.1"/>
</dbReference>
<reference evidence="2 3" key="1">
    <citation type="submission" date="2016-10" db="EMBL/GenBank/DDBJ databases">
        <authorList>
            <person name="de Groot N.N."/>
        </authorList>
    </citation>
    <scope>NUCLEOTIDE SEQUENCE [LARGE SCALE GENOMIC DNA]</scope>
    <source>
        <strain evidence="2 3">DSM 26130</strain>
    </source>
</reference>
<name>A0A1I1G093_9BACT</name>
<keyword evidence="1" id="KW-0472">Membrane</keyword>
<evidence type="ECO:0000256" key="1">
    <source>
        <dbReference type="SAM" id="Phobius"/>
    </source>
</evidence>
<dbReference type="EMBL" id="FOLQ01000001">
    <property type="protein sequence ID" value="SFC04726.1"/>
    <property type="molecule type" value="Genomic_DNA"/>
</dbReference>
<gene>
    <name evidence="2" type="ORF">SAMN05216167_101347</name>
</gene>
<keyword evidence="1" id="KW-0812">Transmembrane</keyword>
<dbReference type="PANTHER" id="PTHR36974:SF1">
    <property type="entry name" value="DOXX FAMILY MEMBRANE PROTEIN"/>
    <property type="match status" value="1"/>
</dbReference>
<evidence type="ECO:0000313" key="3">
    <source>
        <dbReference type="Proteomes" id="UP000198598"/>
    </source>
</evidence>
<proteinExistence type="predicted"/>
<protein>
    <submittedName>
        <fullName evidence="2">Uncharacterized membrane protein</fullName>
    </submittedName>
</protein>
<feature type="transmembrane region" description="Helical" evidence="1">
    <location>
        <begin position="68"/>
        <end position="86"/>
    </location>
</feature>
<keyword evidence="3" id="KW-1185">Reference proteome</keyword>
<feature type="transmembrane region" description="Helical" evidence="1">
    <location>
        <begin position="127"/>
        <end position="147"/>
    </location>
</feature>